<accession>A0A1M6AQY0</accession>
<sequence>MMDRYREVIERILELLDTMKEGLDYVQVQLTELKYEEALVVIKDIVDALDSIYNSIQPMESELPENNLAAFTTSIKYNMDNVIKSYEQGKEAYVSEQIEKGIVPSFLVWKKEIERVLRPYVIS</sequence>
<dbReference type="OrthoDB" id="2874105at2"/>
<dbReference type="STRING" id="1122184.SAMN02745176_00066"/>
<dbReference type="Proteomes" id="UP000184442">
    <property type="component" value="Unassembled WGS sequence"/>
</dbReference>
<feature type="domain" description="DUF8042" evidence="1">
    <location>
        <begin position="2"/>
        <end position="119"/>
    </location>
</feature>
<gene>
    <name evidence="2" type="ORF">SAMN02745176_00066</name>
</gene>
<name>A0A1M6AQY0_9FIRM</name>
<keyword evidence="3" id="KW-1185">Reference proteome</keyword>
<evidence type="ECO:0000313" key="3">
    <source>
        <dbReference type="Proteomes" id="UP000184442"/>
    </source>
</evidence>
<organism evidence="2 3">
    <name type="scientific">Lutispora thermophila DSM 19022</name>
    <dbReference type="NCBI Taxonomy" id="1122184"/>
    <lineage>
        <taxon>Bacteria</taxon>
        <taxon>Bacillati</taxon>
        <taxon>Bacillota</taxon>
        <taxon>Clostridia</taxon>
        <taxon>Lutisporales</taxon>
        <taxon>Lutisporaceae</taxon>
        <taxon>Lutispora</taxon>
    </lineage>
</organism>
<proteinExistence type="predicted"/>
<evidence type="ECO:0000259" key="1">
    <source>
        <dbReference type="Pfam" id="PF26154"/>
    </source>
</evidence>
<reference evidence="2 3" key="1">
    <citation type="submission" date="2016-11" db="EMBL/GenBank/DDBJ databases">
        <authorList>
            <person name="Jaros S."/>
            <person name="Januszkiewicz K."/>
            <person name="Wedrychowicz H."/>
        </authorList>
    </citation>
    <scope>NUCLEOTIDE SEQUENCE [LARGE SCALE GENOMIC DNA]</scope>
    <source>
        <strain evidence="2 3">DSM 19022</strain>
    </source>
</reference>
<dbReference type="AlphaFoldDB" id="A0A1M6AQY0"/>
<dbReference type="EMBL" id="FQZS01000003">
    <property type="protein sequence ID" value="SHI38865.1"/>
    <property type="molecule type" value="Genomic_DNA"/>
</dbReference>
<dbReference type="Pfam" id="PF26154">
    <property type="entry name" value="DUF8042"/>
    <property type="match status" value="1"/>
</dbReference>
<protein>
    <recommendedName>
        <fullName evidence="1">DUF8042 domain-containing protein</fullName>
    </recommendedName>
</protein>
<dbReference type="RefSeq" id="WP_073023348.1">
    <property type="nucleotide sequence ID" value="NZ_FQZS01000003.1"/>
</dbReference>
<dbReference type="InterPro" id="IPR058355">
    <property type="entry name" value="DUF8042"/>
</dbReference>
<evidence type="ECO:0000313" key="2">
    <source>
        <dbReference type="EMBL" id="SHI38865.1"/>
    </source>
</evidence>